<comment type="caution">
    <text evidence="2">The sequence shown here is derived from an EMBL/GenBank/DDBJ whole genome shotgun (WGS) entry which is preliminary data.</text>
</comment>
<dbReference type="Proteomes" id="UP000663860">
    <property type="component" value="Unassembled WGS sequence"/>
</dbReference>
<evidence type="ECO:0000256" key="1">
    <source>
        <dbReference type="SAM" id="Coils"/>
    </source>
</evidence>
<keyword evidence="1" id="KW-0175">Coiled coil</keyword>
<dbReference type="AlphaFoldDB" id="A0A813MLN7"/>
<evidence type="ECO:0000313" key="3">
    <source>
        <dbReference type="Proteomes" id="UP000663860"/>
    </source>
</evidence>
<name>A0A813MLN7_9BILA</name>
<feature type="coiled-coil region" evidence="1">
    <location>
        <begin position="444"/>
        <end position="506"/>
    </location>
</feature>
<reference evidence="2" key="1">
    <citation type="submission" date="2021-02" db="EMBL/GenBank/DDBJ databases">
        <authorList>
            <person name="Nowell W R."/>
        </authorList>
    </citation>
    <scope>NUCLEOTIDE SEQUENCE</scope>
</reference>
<feature type="coiled-coil region" evidence="1">
    <location>
        <begin position="94"/>
        <end position="156"/>
    </location>
</feature>
<dbReference type="EMBL" id="CAJNOE010000010">
    <property type="protein sequence ID" value="CAF0722600.1"/>
    <property type="molecule type" value="Genomic_DNA"/>
</dbReference>
<protein>
    <submittedName>
        <fullName evidence="2">Uncharacterized protein</fullName>
    </submittedName>
</protein>
<organism evidence="2 3">
    <name type="scientific">Adineta steineri</name>
    <dbReference type="NCBI Taxonomy" id="433720"/>
    <lineage>
        <taxon>Eukaryota</taxon>
        <taxon>Metazoa</taxon>
        <taxon>Spiralia</taxon>
        <taxon>Gnathifera</taxon>
        <taxon>Rotifera</taxon>
        <taxon>Eurotatoria</taxon>
        <taxon>Bdelloidea</taxon>
        <taxon>Adinetida</taxon>
        <taxon>Adinetidae</taxon>
        <taxon>Adineta</taxon>
    </lineage>
</organism>
<dbReference type="SUPFAM" id="SSF101898">
    <property type="entry name" value="NHL repeat"/>
    <property type="match status" value="1"/>
</dbReference>
<gene>
    <name evidence="2" type="ORF">IZO911_LOCUS2066</name>
</gene>
<dbReference type="SUPFAM" id="SSF101908">
    <property type="entry name" value="Putative isomerase YbhE"/>
    <property type="match status" value="1"/>
</dbReference>
<sequence>MPTLCAITNCKSVSRALCYVCHESLCREHFDDHDHSFNFLLKSLNTKVKNFDDRLEDLTNEELIENCYEKLDKWRDDSYKTIDRLYEKKCQEIKQRFHENLNQRQEKITELQTKITDLLQEEDISRQNINLLILDVENLEEEMNKLEQTIFHINIHPLILENKSIMIEEINTTHFNLTQISYPYHIIDCSNKLSKPIASNEQYVLMYRMHNLHLINRELLPIKQIAWPHGRIWDMCWSSTLNRFIVMAHFEVYLIDENTMSIERIETIVRRNWWSCTCSNTSLYLSTYEQGTSIMEFSLQPSIELIKEWKSPLICHKDEYIKDIVCNNETIALTIYDKKFLTKRIELRSIKHFDYIWSLKLDIEGECHNSLRCCSLYDNQWLVADFHNQRLFHIRNDVKNFDDRLEDLTNEELIENCYEKLDKWRDDSYKTIDRLYEKKCQEIKQRFHENLNQRQEKITELQTKITDLLQEEDISRQSINLLILDVENLEEEMNKLEQTIFHINIHPLILENKSIMIEEINTTHFNLTQISYPYHIIDCSNKLSKPIASNEQYLLMYRMHNLHLINRELLPIKQIAWPHGRIWNMCWSSTLNRFIVMAHFEVYLIDENTMSIERIETILRRNWWSCTCSNTSLYLSTYEQGTSIMEFSLQPSIELIKEWKSPLICHKDEYIKDIVCNNQTIALTIYDKKFLTKRIELRSIKHFDYIWSLKLDIQGECHNSLRCCSLYDNQWLVADFHNQRLFHIRNDGKLKTIYSYKMSPWYITLFGECHNSLRCCSLYDNQWLVADFHNQRLFHIRNDGKLKTIYSYKMSPWYITLFGPNVLVISTQNSVNFHKL</sequence>
<evidence type="ECO:0000313" key="2">
    <source>
        <dbReference type="EMBL" id="CAF0722600.1"/>
    </source>
</evidence>
<proteinExistence type="predicted"/>
<accession>A0A813MLN7</accession>